<evidence type="ECO:0000313" key="13">
    <source>
        <dbReference type="EMBL" id="KAF5194916.1"/>
    </source>
</evidence>
<evidence type="ECO:0000256" key="9">
    <source>
        <dbReference type="ARBA" id="ARBA00023136"/>
    </source>
</evidence>
<sequence length="791" mass="86899">MCLVLVLIQYATAFSIGNHHLLQHQENSLLTDKTTLLAFKKTITPDSQSALENWAEKFDVCNFTGVVCSPSRHRVFKLLLNNTNIEGLISPFIANLTGLRKLDLSQNKLFGLIPTEFSQLRFLWFLKLDGNLLHGKIPESLSFLSRLRYVHFGGNFLSGNIPASIFSNCTSLRYVDFSNNSLSGEIPSEVWKPQELWGLNLYVNNMSGKIPLSLANASNLYTLDLENNHFKGELPSEVVSKLYWLTNLHLSYNDMVSHDSNTNLVPFLASLINCTYLEELELAGMGLGGRLSSTIGLLSTTLSKIHLEDNRIFGMIPPNVANLSNLTLLNLSSNLLNGTIPVEIGQLEKLEQLILSDNSFSGRVPATLGQIHTIGLLDLSRNRLTGVIPASLGDLSLLNYLFLNNNYLSGAIPSSLGKCRDLHKLDLSYNRLTGRIPPDISGLGEIRIFLNLSHNLLQGPLPYELSKLESVQQIDLSSNNLTGNIYPQLSNCISINLLNLAHNSFQGQLPESLGELRNLESLDVSNNYLSGSIPASFSKCPSLTSLNVSFNDFNGPIPTGGIFKSVTYLAFLGNPHLCGSVTGIPICLRKTHSLHSRKFLPSNVLLNDDMTALVSDFGIAKLVMTVGVGNSALVENMGNSTANILCGSIGYIAPEYGYGSSTSTKGDVYSFGMLVLEMVTRKRPTDDMFNGGLSLHKWVKNHYHGRVEKVIDFSLVRATRNQSPEVMKMWEVAIAELLELGLLCTQEIPSTRPTMLDAADDLDRLKRYLDGDTTATFASSLGISSSTLDDD</sequence>
<dbReference type="SUPFAM" id="SSF56112">
    <property type="entry name" value="Protein kinase-like (PK-like)"/>
    <property type="match status" value="1"/>
</dbReference>
<evidence type="ECO:0000256" key="8">
    <source>
        <dbReference type="ARBA" id="ARBA00022989"/>
    </source>
</evidence>
<dbReference type="FunFam" id="3.80.10.10:FF:000233">
    <property type="entry name" value="Leucine-rich repeat receptor-like protein kinase TDR"/>
    <property type="match status" value="1"/>
</dbReference>
<keyword evidence="4" id="KW-0732">Signal</keyword>
<dbReference type="InterPro" id="IPR001611">
    <property type="entry name" value="Leu-rich_rpt"/>
</dbReference>
<evidence type="ECO:0000256" key="11">
    <source>
        <dbReference type="ARBA" id="ARBA00023180"/>
    </source>
</evidence>
<dbReference type="SUPFAM" id="SSF52058">
    <property type="entry name" value="L domain-like"/>
    <property type="match status" value="1"/>
</dbReference>
<keyword evidence="8" id="KW-1133">Transmembrane helix</keyword>
<comment type="subcellular location">
    <subcellularLocation>
        <location evidence="1">Membrane</location>
        <topology evidence="1">Single-pass membrane protein</topology>
    </subcellularLocation>
</comment>
<dbReference type="PANTHER" id="PTHR48053:SF37">
    <property type="entry name" value="LEUCINE-RICH REPEAT PROTEIN KINASE FAMILY PROTEIN"/>
    <property type="match status" value="1"/>
</dbReference>
<dbReference type="AlphaFoldDB" id="A0A7J6WBV2"/>
<evidence type="ECO:0000259" key="12">
    <source>
        <dbReference type="PROSITE" id="PS50011"/>
    </source>
</evidence>
<comment type="caution">
    <text evidence="13">The sequence shown here is derived from an EMBL/GenBank/DDBJ whole genome shotgun (WGS) entry which is preliminary data.</text>
</comment>
<keyword evidence="5" id="KW-0677">Repeat</keyword>
<name>A0A7J6WBV2_THATH</name>
<dbReference type="Pfam" id="PF13855">
    <property type="entry name" value="LRR_8"/>
    <property type="match status" value="4"/>
</dbReference>
<dbReference type="GO" id="GO:0009791">
    <property type="term" value="P:post-embryonic development"/>
    <property type="evidence" value="ECO:0007669"/>
    <property type="project" value="UniProtKB-ARBA"/>
</dbReference>
<dbReference type="InterPro" id="IPR032675">
    <property type="entry name" value="LRR_dom_sf"/>
</dbReference>
<dbReference type="PANTHER" id="PTHR48053">
    <property type="entry name" value="LEUCINE RICH REPEAT FAMILY PROTEIN, EXPRESSED"/>
    <property type="match status" value="1"/>
</dbReference>
<reference evidence="13 14" key="1">
    <citation type="submission" date="2020-06" db="EMBL/GenBank/DDBJ databases">
        <title>Transcriptomic and genomic resources for Thalictrum thalictroides and T. hernandezii: Facilitating candidate gene discovery in an emerging model plant lineage.</title>
        <authorList>
            <person name="Arias T."/>
            <person name="Riano-Pachon D.M."/>
            <person name="Di Stilio V.S."/>
        </authorList>
    </citation>
    <scope>NUCLEOTIDE SEQUENCE [LARGE SCALE GENOMIC DNA]</scope>
    <source>
        <strain evidence="14">cv. WT478/WT964</strain>
        <tissue evidence="13">Leaves</tissue>
    </source>
</reference>
<dbReference type="SUPFAM" id="SSF52047">
    <property type="entry name" value="RNI-like"/>
    <property type="match status" value="1"/>
</dbReference>
<dbReference type="Gene3D" id="1.10.510.10">
    <property type="entry name" value="Transferase(Phosphotransferase) domain 1"/>
    <property type="match status" value="1"/>
</dbReference>
<keyword evidence="13" id="KW-0808">Transferase</keyword>
<dbReference type="InterPro" id="IPR013210">
    <property type="entry name" value="LRR_N_plant-typ"/>
</dbReference>
<keyword evidence="6" id="KW-0547">Nucleotide-binding</keyword>
<evidence type="ECO:0000256" key="7">
    <source>
        <dbReference type="ARBA" id="ARBA00022840"/>
    </source>
</evidence>
<keyword evidence="9" id="KW-0472">Membrane</keyword>
<gene>
    <name evidence="13" type="ORF">FRX31_015496</name>
</gene>
<organism evidence="13 14">
    <name type="scientific">Thalictrum thalictroides</name>
    <name type="common">Rue-anemone</name>
    <name type="synonym">Anemone thalictroides</name>
    <dbReference type="NCBI Taxonomy" id="46969"/>
    <lineage>
        <taxon>Eukaryota</taxon>
        <taxon>Viridiplantae</taxon>
        <taxon>Streptophyta</taxon>
        <taxon>Embryophyta</taxon>
        <taxon>Tracheophyta</taxon>
        <taxon>Spermatophyta</taxon>
        <taxon>Magnoliopsida</taxon>
        <taxon>Ranunculales</taxon>
        <taxon>Ranunculaceae</taxon>
        <taxon>Thalictroideae</taxon>
        <taxon>Thalictrum</taxon>
    </lineage>
</organism>
<dbReference type="GO" id="GO:0016020">
    <property type="term" value="C:membrane"/>
    <property type="evidence" value="ECO:0007669"/>
    <property type="project" value="UniProtKB-SubCell"/>
</dbReference>
<evidence type="ECO:0000256" key="1">
    <source>
        <dbReference type="ARBA" id="ARBA00004167"/>
    </source>
</evidence>
<keyword evidence="13" id="KW-0418">Kinase</keyword>
<dbReference type="InterPro" id="IPR003591">
    <property type="entry name" value="Leu-rich_rpt_typical-subtyp"/>
</dbReference>
<evidence type="ECO:0000256" key="4">
    <source>
        <dbReference type="ARBA" id="ARBA00022729"/>
    </source>
</evidence>
<keyword evidence="10 13" id="KW-0675">Receptor</keyword>
<keyword evidence="14" id="KW-1185">Reference proteome</keyword>
<evidence type="ECO:0000256" key="10">
    <source>
        <dbReference type="ARBA" id="ARBA00023170"/>
    </source>
</evidence>
<dbReference type="FunFam" id="3.80.10.10:FF:000095">
    <property type="entry name" value="LRR receptor-like serine/threonine-protein kinase GSO1"/>
    <property type="match status" value="1"/>
</dbReference>
<dbReference type="PRINTS" id="PR00019">
    <property type="entry name" value="LEURICHRPT"/>
</dbReference>
<dbReference type="GO" id="GO:0004672">
    <property type="term" value="F:protein kinase activity"/>
    <property type="evidence" value="ECO:0007669"/>
    <property type="project" value="InterPro"/>
</dbReference>
<evidence type="ECO:0000256" key="3">
    <source>
        <dbReference type="ARBA" id="ARBA00022692"/>
    </source>
</evidence>
<dbReference type="Pfam" id="PF00069">
    <property type="entry name" value="Pkinase"/>
    <property type="match status" value="1"/>
</dbReference>
<dbReference type="EMBL" id="JABWDY010018105">
    <property type="protein sequence ID" value="KAF5194916.1"/>
    <property type="molecule type" value="Genomic_DNA"/>
</dbReference>
<protein>
    <submittedName>
        <fullName evidence="13">Leucine-rich receptor-like protein kinase family protein</fullName>
    </submittedName>
</protein>
<keyword evidence="2" id="KW-0433">Leucine-rich repeat</keyword>
<dbReference type="SMART" id="SM00369">
    <property type="entry name" value="LRR_TYP"/>
    <property type="match status" value="5"/>
</dbReference>
<accession>A0A7J6WBV2</accession>
<dbReference type="PROSITE" id="PS50011">
    <property type="entry name" value="PROTEIN_KINASE_DOM"/>
    <property type="match status" value="1"/>
</dbReference>
<dbReference type="Proteomes" id="UP000554482">
    <property type="component" value="Unassembled WGS sequence"/>
</dbReference>
<dbReference type="GO" id="GO:0005524">
    <property type="term" value="F:ATP binding"/>
    <property type="evidence" value="ECO:0007669"/>
    <property type="project" value="UniProtKB-KW"/>
</dbReference>
<keyword evidence="7" id="KW-0067">ATP-binding</keyword>
<dbReference type="OrthoDB" id="4062651at2759"/>
<dbReference type="Gene3D" id="3.80.10.10">
    <property type="entry name" value="Ribonuclease Inhibitor"/>
    <property type="match status" value="3"/>
</dbReference>
<evidence type="ECO:0000313" key="14">
    <source>
        <dbReference type="Proteomes" id="UP000554482"/>
    </source>
</evidence>
<evidence type="ECO:0000256" key="6">
    <source>
        <dbReference type="ARBA" id="ARBA00022741"/>
    </source>
</evidence>
<keyword evidence="3" id="KW-0812">Transmembrane</keyword>
<dbReference type="Pfam" id="PF00560">
    <property type="entry name" value="LRR_1"/>
    <property type="match status" value="3"/>
</dbReference>
<dbReference type="InterPro" id="IPR011009">
    <property type="entry name" value="Kinase-like_dom_sf"/>
</dbReference>
<feature type="domain" description="Protein kinase" evidence="12">
    <location>
        <begin position="471"/>
        <end position="769"/>
    </location>
</feature>
<proteinExistence type="predicted"/>
<dbReference type="InterPro" id="IPR051716">
    <property type="entry name" value="Plant_RL_S/T_kinase"/>
</dbReference>
<dbReference type="Pfam" id="PF08263">
    <property type="entry name" value="LRRNT_2"/>
    <property type="match status" value="1"/>
</dbReference>
<evidence type="ECO:0000256" key="2">
    <source>
        <dbReference type="ARBA" id="ARBA00022614"/>
    </source>
</evidence>
<keyword evidence="11" id="KW-0325">Glycoprotein</keyword>
<evidence type="ECO:0000256" key="5">
    <source>
        <dbReference type="ARBA" id="ARBA00022737"/>
    </source>
</evidence>
<dbReference type="InterPro" id="IPR000719">
    <property type="entry name" value="Prot_kinase_dom"/>
</dbReference>